<evidence type="ECO:0008006" key="3">
    <source>
        <dbReference type="Google" id="ProtNLM"/>
    </source>
</evidence>
<dbReference type="STRING" id="28128.HMPREF3226_01961"/>
<keyword evidence="2" id="KW-1185">Reference proteome</keyword>
<dbReference type="Proteomes" id="UP000070533">
    <property type="component" value="Unassembled WGS sequence"/>
</dbReference>
<dbReference type="PATRIC" id="fig|28128.5.peg.2022"/>
<dbReference type="AlphaFoldDB" id="A0A133PZ54"/>
<comment type="caution">
    <text evidence="1">The sequence shown here is derived from an EMBL/GenBank/DDBJ whole genome shotgun (WGS) entry which is preliminary data.</text>
</comment>
<proteinExistence type="predicted"/>
<organism evidence="1 2">
    <name type="scientific">Prevotella corporis</name>
    <dbReference type="NCBI Taxonomy" id="28128"/>
    <lineage>
        <taxon>Bacteria</taxon>
        <taxon>Pseudomonadati</taxon>
        <taxon>Bacteroidota</taxon>
        <taxon>Bacteroidia</taxon>
        <taxon>Bacteroidales</taxon>
        <taxon>Prevotellaceae</taxon>
        <taxon>Prevotella</taxon>
    </lineage>
</organism>
<dbReference type="EMBL" id="LRQG01000179">
    <property type="protein sequence ID" value="KXA35655.1"/>
    <property type="molecule type" value="Genomic_DNA"/>
</dbReference>
<evidence type="ECO:0000313" key="2">
    <source>
        <dbReference type="Proteomes" id="UP000070533"/>
    </source>
</evidence>
<gene>
    <name evidence="1" type="ORF">HMPREF3226_01961</name>
</gene>
<evidence type="ECO:0000313" key="1">
    <source>
        <dbReference type="EMBL" id="KXA35655.1"/>
    </source>
</evidence>
<accession>A0A133PZ54</accession>
<reference evidence="2" key="1">
    <citation type="submission" date="2016-01" db="EMBL/GenBank/DDBJ databases">
        <authorList>
            <person name="Mitreva M."/>
            <person name="Pepin K.H."/>
            <person name="Mihindukulasuriya K.A."/>
            <person name="Fulton R."/>
            <person name="Fronick C."/>
            <person name="O'Laughlin M."/>
            <person name="Miner T."/>
            <person name="Herter B."/>
            <person name="Rosa B.A."/>
            <person name="Cordes M."/>
            <person name="Tomlinson C."/>
            <person name="Wollam A."/>
            <person name="Palsikar V.B."/>
            <person name="Mardis E.R."/>
            <person name="Wilson R.K."/>
        </authorList>
    </citation>
    <scope>NUCLEOTIDE SEQUENCE [LARGE SCALE GENOMIC DNA]</scope>
    <source>
        <strain evidence="2">MJR7716</strain>
    </source>
</reference>
<dbReference type="OrthoDB" id="5464673at2"/>
<sequence length="232" mass="27372">MDEQNNIINEYADPVEERQIRHFACKEMSRQIHRYIKGMRGSKDYMLRFEDTMQKLSLEEREKAIALYLDLNRKAIKGLDMKLVLVRSMANYTDTFGYLMTLVNDKRRVVRYLKMLNDIYIQYHEVIERDGKFGILDHQGNVILSPIYEFVRTCYVYVDDLRTMPIIAQLNGKMGLVLPDGKDTQVTPFKYDSISLREEPPYFEARYDSKEILLTTDGVEKEKPMPTNNIEN</sequence>
<dbReference type="RefSeq" id="WP_060941008.1">
    <property type="nucleotide sequence ID" value="NZ_JAIHUT010000012.1"/>
</dbReference>
<name>A0A133PZ54_9BACT</name>
<protein>
    <recommendedName>
        <fullName evidence="3">WG repeat-containing protein</fullName>
    </recommendedName>
</protein>